<accession>A0AA35CKS6</accession>
<dbReference type="PIRSF" id="PIRSF000126">
    <property type="entry name" value="11-beta-HSD1"/>
    <property type="match status" value="1"/>
</dbReference>
<dbReference type="Proteomes" id="UP001163687">
    <property type="component" value="Chromosome"/>
</dbReference>
<dbReference type="FunFam" id="3.40.50.720:FF:000084">
    <property type="entry name" value="Short-chain dehydrogenase reductase"/>
    <property type="match status" value="1"/>
</dbReference>
<keyword evidence="6" id="KW-1185">Reference proteome</keyword>
<dbReference type="SMART" id="SM00822">
    <property type="entry name" value="PKS_KR"/>
    <property type="match status" value="1"/>
</dbReference>
<proteinExistence type="inferred from homology"/>
<evidence type="ECO:0000256" key="3">
    <source>
        <dbReference type="RuleBase" id="RU000363"/>
    </source>
</evidence>
<sequence length="266" mass="28331">MQIAGAVALVTGASSGIGREVALALGRRGAAVALIGRDETRLGEVAAQCRAAGAAAALPLRADVADWEAVNTVVGELERTLGPADILVNSAGVMYTGPVHRMAPEHFAEMVRTNYLGTVYPTRAVLPGMIARRRGSIVNLSSLAGRVAARGYGGYAPTKYAVAGFTDALRQEVAHRGIHVCGVYPGPVDTPMVRDREGKGPADPFPLVPLLRPERVAEAVVRAIERRRRHVYLPAGAGLVGLLYTLWPQPVEWIYARFPIGQNRVD</sequence>
<evidence type="ECO:0000259" key="4">
    <source>
        <dbReference type="SMART" id="SM00822"/>
    </source>
</evidence>
<dbReference type="InterPro" id="IPR057326">
    <property type="entry name" value="KR_dom"/>
</dbReference>
<feature type="domain" description="Ketoreductase" evidence="4">
    <location>
        <begin position="6"/>
        <end position="191"/>
    </location>
</feature>
<evidence type="ECO:0000256" key="2">
    <source>
        <dbReference type="ARBA" id="ARBA00023002"/>
    </source>
</evidence>
<evidence type="ECO:0000313" key="6">
    <source>
        <dbReference type="Proteomes" id="UP001163687"/>
    </source>
</evidence>
<evidence type="ECO:0000313" key="5">
    <source>
        <dbReference type="EMBL" id="BDG61022.1"/>
    </source>
</evidence>
<dbReference type="InterPro" id="IPR036291">
    <property type="entry name" value="NAD(P)-bd_dom_sf"/>
</dbReference>
<dbReference type="PRINTS" id="PR00081">
    <property type="entry name" value="GDHRDH"/>
</dbReference>
<gene>
    <name evidence="5" type="ORF">caldi_21120</name>
</gene>
<keyword evidence="2" id="KW-0560">Oxidoreductase</keyword>
<name>A0AA35CKS6_9FIRM</name>
<dbReference type="EMBL" id="AP025628">
    <property type="protein sequence ID" value="BDG61022.1"/>
    <property type="molecule type" value="Genomic_DNA"/>
</dbReference>
<comment type="similarity">
    <text evidence="1 3">Belongs to the short-chain dehydrogenases/reductases (SDR) family.</text>
</comment>
<evidence type="ECO:0000256" key="1">
    <source>
        <dbReference type="ARBA" id="ARBA00006484"/>
    </source>
</evidence>
<dbReference type="Gene3D" id="3.40.50.720">
    <property type="entry name" value="NAD(P)-binding Rossmann-like Domain"/>
    <property type="match status" value="1"/>
</dbReference>
<organism evidence="5 6">
    <name type="scientific">Caldinitratiruptor microaerophilus</name>
    <dbReference type="NCBI Taxonomy" id="671077"/>
    <lineage>
        <taxon>Bacteria</taxon>
        <taxon>Bacillati</taxon>
        <taxon>Bacillota</taxon>
        <taxon>Clostridia</taxon>
        <taxon>Eubacteriales</taxon>
        <taxon>Symbiobacteriaceae</taxon>
        <taxon>Caldinitratiruptor</taxon>
    </lineage>
</organism>
<dbReference type="InterPro" id="IPR002347">
    <property type="entry name" value="SDR_fam"/>
</dbReference>
<dbReference type="AlphaFoldDB" id="A0AA35CKS6"/>
<dbReference type="GO" id="GO:0008206">
    <property type="term" value="P:bile acid metabolic process"/>
    <property type="evidence" value="ECO:0007669"/>
    <property type="project" value="UniProtKB-ARBA"/>
</dbReference>
<dbReference type="GO" id="GO:0016020">
    <property type="term" value="C:membrane"/>
    <property type="evidence" value="ECO:0007669"/>
    <property type="project" value="TreeGrafter"/>
</dbReference>
<dbReference type="SUPFAM" id="SSF51735">
    <property type="entry name" value="NAD(P)-binding Rossmann-fold domains"/>
    <property type="match status" value="1"/>
</dbReference>
<dbReference type="KEGG" id="cmic:caldi_21120"/>
<protein>
    <recommendedName>
        <fullName evidence="4">Ketoreductase domain-containing protein</fullName>
    </recommendedName>
</protein>
<reference evidence="5" key="1">
    <citation type="submission" date="2022-03" db="EMBL/GenBank/DDBJ databases">
        <title>Complete genome sequence of Caldinitratiruptor microaerophilus.</title>
        <authorList>
            <person name="Mukaiyama R."/>
            <person name="Nishiyama T."/>
            <person name="Ueda K."/>
        </authorList>
    </citation>
    <scope>NUCLEOTIDE SEQUENCE</scope>
    <source>
        <strain evidence="5">JCM 16183</strain>
    </source>
</reference>
<dbReference type="PANTHER" id="PTHR44196">
    <property type="entry name" value="DEHYDROGENASE/REDUCTASE SDR FAMILY MEMBER 7B"/>
    <property type="match status" value="1"/>
</dbReference>
<dbReference type="PANTHER" id="PTHR44196:SF1">
    <property type="entry name" value="DEHYDROGENASE_REDUCTASE SDR FAMILY MEMBER 7B"/>
    <property type="match status" value="1"/>
</dbReference>
<dbReference type="RefSeq" id="WP_264841704.1">
    <property type="nucleotide sequence ID" value="NZ_AP025628.1"/>
</dbReference>
<dbReference type="Pfam" id="PF00106">
    <property type="entry name" value="adh_short"/>
    <property type="match status" value="1"/>
</dbReference>
<dbReference type="GO" id="GO:0016491">
    <property type="term" value="F:oxidoreductase activity"/>
    <property type="evidence" value="ECO:0007669"/>
    <property type="project" value="UniProtKB-KW"/>
</dbReference>
<dbReference type="PRINTS" id="PR00080">
    <property type="entry name" value="SDRFAMILY"/>
</dbReference>